<evidence type="ECO:0000259" key="10">
    <source>
        <dbReference type="Pfam" id="PF03807"/>
    </source>
</evidence>
<feature type="domain" description="Pyrroline-5-carboxylate reductase dimerisation" evidence="11">
    <location>
        <begin position="168"/>
        <end position="270"/>
    </location>
</feature>
<dbReference type="GO" id="GO:0004735">
    <property type="term" value="F:pyrroline-5-carboxylate reductase activity"/>
    <property type="evidence" value="ECO:0007669"/>
    <property type="project" value="UniProtKB-UniRule"/>
</dbReference>
<evidence type="ECO:0000256" key="3">
    <source>
        <dbReference type="ARBA" id="ARBA00022857"/>
    </source>
</evidence>
<keyword evidence="2 6" id="KW-0641">Proline biosynthesis</keyword>
<comment type="pathway">
    <text evidence="6 9">Amino-acid biosynthesis; L-proline biosynthesis; L-proline from L-glutamate 5-semialdehyde: step 1/1.</text>
</comment>
<keyword evidence="6" id="KW-0963">Cytoplasm</keyword>
<dbReference type="InterPro" id="IPR036291">
    <property type="entry name" value="NAD(P)-bd_dom_sf"/>
</dbReference>
<dbReference type="PROSITE" id="PS00521">
    <property type="entry name" value="P5CR"/>
    <property type="match status" value="1"/>
</dbReference>
<feature type="binding site" evidence="8">
    <location>
        <begin position="13"/>
        <end position="18"/>
    </location>
    <ligand>
        <name>NADP(+)</name>
        <dbReference type="ChEBI" id="CHEBI:58349"/>
    </ligand>
</feature>
<dbReference type="Proteomes" id="UP000596035">
    <property type="component" value="Chromosome"/>
</dbReference>
<dbReference type="EMBL" id="CP021422">
    <property type="protein sequence ID" value="ASB40336.1"/>
    <property type="molecule type" value="Genomic_DNA"/>
</dbReference>
<evidence type="ECO:0000256" key="5">
    <source>
        <dbReference type="ARBA" id="ARBA00058118"/>
    </source>
</evidence>
<reference evidence="12" key="1">
    <citation type="journal article" date="2017" name="Genome Announc.">
        <title>High-Quality Whole-Genome Sequences of the Oligo-Mouse-Microbiota Bacterial Community.</title>
        <authorList>
            <person name="Garzetti D."/>
            <person name="Brugiroux S."/>
            <person name="Bunk B."/>
            <person name="Pukall R."/>
            <person name="McCoy K.D."/>
            <person name="Macpherson A.J."/>
            <person name="Stecher B."/>
        </authorList>
    </citation>
    <scope>NUCLEOTIDE SEQUENCE</scope>
    <source>
        <strain evidence="12">KB18</strain>
    </source>
</reference>
<evidence type="ECO:0000256" key="2">
    <source>
        <dbReference type="ARBA" id="ARBA00022650"/>
    </source>
</evidence>
<dbReference type="Pfam" id="PF03807">
    <property type="entry name" value="F420_oxidored"/>
    <property type="match status" value="1"/>
</dbReference>
<dbReference type="InterPro" id="IPR029036">
    <property type="entry name" value="P5CR_dimer"/>
</dbReference>
<dbReference type="HAMAP" id="MF_01925">
    <property type="entry name" value="P5C_reductase"/>
    <property type="match status" value="1"/>
</dbReference>
<evidence type="ECO:0000313" key="14">
    <source>
        <dbReference type="Proteomes" id="UP000196710"/>
    </source>
</evidence>
<dbReference type="SUPFAM" id="SSF51735">
    <property type="entry name" value="NAD(P)-binding Rossmann-fold domains"/>
    <property type="match status" value="1"/>
</dbReference>
<dbReference type="PIRSF" id="PIRSF000193">
    <property type="entry name" value="Pyrrol-5-carb_rd"/>
    <property type="match status" value="1"/>
</dbReference>
<accession>A0A1Z2XPH7</accession>
<evidence type="ECO:0000256" key="4">
    <source>
        <dbReference type="ARBA" id="ARBA00023002"/>
    </source>
</evidence>
<dbReference type="PANTHER" id="PTHR11645">
    <property type="entry name" value="PYRROLINE-5-CARBOXYLATE REDUCTASE"/>
    <property type="match status" value="1"/>
</dbReference>
<dbReference type="GO" id="GO:0005737">
    <property type="term" value="C:cytoplasm"/>
    <property type="evidence" value="ECO:0007669"/>
    <property type="project" value="UniProtKB-SubCell"/>
</dbReference>
<dbReference type="InterPro" id="IPR008927">
    <property type="entry name" value="6-PGluconate_DH-like_C_sf"/>
</dbReference>
<keyword evidence="14" id="KW-1185">Reference proteome</keyword>
<evidence type="ECO:0000256" key="1">
    <source>
        <dbReference type="ARBA" id="ARBA00005525"/>
    </source>
</evidence>
<reference evidence="13 15" key="3">
    <citation type="submission" date="2020-11" db="EMBL/GenBank/DDBJ databases">
        <title>Closed and high quality bacterial genomes of the OMM12 community.</title>
        <authorList>
            <person name="Marbouty M."/>
            <person name="Lamy-Besnier Q."/>
            <person name="Debarbieux L."/>
            <person name="Koszul R."/>
        </authorList>
    </citation>
    <scope>NUCLEOTIDE SEQUENCE [LARGE SCALE GENOMIC DNA]</scope>
    <source>
        <strain evidence="13 15">KB18</strain>
    </source>
</reference>
<dbReference type="InterPro" id="IPR053790">
    <property type="entry name" value="P5CR-like_CS"/>
</dbReference>
<gene>
    <name evidence="6 13" type="primary">proC</name>
    <name evidence="12" type="ORF">ADH66_06465</name>
    <name evidence="13" type="ORF">I5Q82_16565</name>
</gene>
<comment type="similarity">
    <text evidence="1 6 9">Belongs to the pyrroline-5-carboxylate reductase family.</text>
</comment>
<evidence type="ECO:0000313" key="13">
    <source>
        <dbReference type="EMBL" id="QQR29627.1"/>
    </source>
</evidence>
<evidence type="ECO:0000256" key="7">
    <source>
        <dbReference type="NCBIfam" id="TIGR00112"/>
    </source>
</evidence>
<keyword evidence="4 6" id="KW-0560">Oxidoreductase</keyword>
<dbReference type="KEGG" id="amur:ADH66_06465"/>
<protein>
    <recommendedName>
        <fullName evidence="6 7">Pyrroline-5-carboxylate reductase</fullName>
        <shortName evidence="6">P5C reductase</shortName>
        <shortName evidence="6">P5CR</shortName>
        <ecNumber evidence="6 7">1.5.1.2</ecNumber>
    </recommendedName>
    <alternativeName>
        <fullName evidence="6">PCA reductase</fullName>
    </alternativeName>
</protein>
<evidence type="ECO:0000256" key="9">
    <source>
        <dbReference type="RuleBase" id="RU003903"/>
    </source>
</evidence>
<proteinExistence type="inferred from homology"/>
<dbReference type="AlphaFoldDB" id="A0A1Z2XPH7"/>
<dbReference type="Proteomes" id="UP000196710">
    <property type="component" value="Chromosome"/>
</dbReference>
<sequence>MSTQDKWPRFGFIGTGNMGGALARALRRRVPGENILLSNRTYEKAAVLAAELGCAAERDNQAVAAKAEYIFLGVKPQGMACMLGDIAPALRARRDRFILVNIAAGLNIEDLRRMAGSDYPVINLKPNTPAAIGQGMSLYLCSPDITKAEEALFLEALEGSGRLLSLPEKLMDIGGVLAGCGPAFVDMFIEALADGGVACGLPRATATELAAQMVAGSAGLVLESGKHPGQLKDEVCSPGGVTIQGVRALERSGFRSAVIEGVIAAYEKNGSLK</sequence>
<dbReference type="Gene3D" id="1.10.3730.10">
    <property type="entry name" value="ProC C-terminal domain-like"/>
    <property type="match status" value="1"/>
</dbReference>
<organism evidence="13 15">
    <name type="scientific">Acutalibacter muris</name>
    <dbReference type="NCBI Taxonomy" id="1796620"/>
    <lineage>
        <taxon>Bacteria</taxon>
        <taxon>Bacillati</taxon>
        <taxon>Bacillota</taxon>
        <taxon>Clostridia</taxon>
        <taxon>Eubacteriales</taxon>
        <taxon>Acutalibacteraceae</taxon>
        <taxon>Acutalibacter</taxon>
    </lineage>
</organism>
<comment type="catalytic activity">
    <reaction evidence="6 9">
        <text>L-proline + NADP(+) = (S)-1-pyrroline-5-carboxylate + NADPH + 2 H(+)</text>
        <dbReference type="Rhea" id="RHEA:14109"/>
        <dbReference type="ChEBI" id="CHEBI:15378"/>
        <dbReference type="ChEBI" id="CHEBI:17388"/>
        <dbReference type="ChEBI" id="CHEBI:57783"/>
        <dbReference type="ChEBI" id="CHEBI:58349"/>
        <dbReference type="ChEBI" id="CHEBI:60039"/>
        <dbReference type="EC" id="1.5.1.2"/>
    </reaction>
</comment>
<dbReference type="RefSeq" id="WP_066534179.1">
    <property type="nucleotide sequence ID" value="NZ_CP021422.1"/>
</dbReference>
<reference evidence="14" key="2">
    <citation type="submission" date="2017-05" db="EMBL/GenBank/DDBJ databases">
        <title>Improved OligoMM genomes.</title>
        <authorList>
            <person name="Garzetti D."/>
        </authorList>
    </citation>
    <scope>NUCLEOTIDE SEQUENCE [LARGE SCALE GENOMIC DNA]</scope>
    <source>
        <strain evidence="14">KB18</strain>
    </source>
</reference>
<comment type="catalytic activity">
    <reaction evidence="6">
        <text>L-proline + NAD(+) = (S)-1-pyrroline-5-carboxylate + NADH + 2 H(+)</text>
        <dbReference type="Rhea" id="RHEA:14105"/>
        <dbReference type="ChEBI" id="CHEBI:15378"/>
        <dbReference type="ChEBI" id="CHEBI:17388"/>
        <dbReference type="ChEBI" id="CHEBI:57540"/>
        <dbReference type="ChEBI" id="CHEBI:57945"/>
        <dbReference type="ChEBI" id="CHEBI:60039"/>
        <dbReference type="EC" id="1.5.1.2"/>
    </reaction>
</comment>
<evidence type="ECO:0000259" key="11">
    <source>
        <dbReference type="Pfam" id="PF14748"/>
    </source>
</evidence>
<comment type="subcellular location">
    <subcellularLocation>
        <location evidence="6">Cytoplasm</location>
    </subcellularLocation>
</comment>
<dbReference type="EC" id="1.5.1.2" evidence="6 7"/>
<dbReference type="FunFam" id="1.10.3730.10:FF:000001">
    <property type="entry name" value="Pyrroline-5-carboxylate reductase"/>
    <property type="match status" value="1"/>
</dbReference>
<keyword evidence="6 9" id="KW-0028">Amino-acid biosynthesis</keyword>
<feature type="domain" description="Pyrroline-5-carboxylate reductase catalytic N-terminal" evidence="10">
    <location>
        <begin position="9"/>
        <end position="92"/>
    </location>
</feature>
<feature type="binding site" evidence="8">
    <location>
        <position position="60"/>
    </location>
    <ligand>
        <name>NADPH</name>
        <dbReference type="ChEBI" id="CHEBI:57783"/>
    </ligand>
</feature>
<dbReference type="PANTHER" id="PTHR11645:SF0">
    <property type="entry name" value="PYRROLINE-5-CARBOXYLATE REDUCTASE 3"/>
    <property type="match status" value="1"/>
</dbReference>
<evidence type="ECO:0000256" key="6">
    <source>
        <dbReference type="HAMAP-Rule" id="MF_01925"/>
    </source>
</evidence>
<dbReference type="Pfam" id="PF14748">
    <property type="entry name" value="P5CR_dimer"/>
    <property type="match status" value="1"/>
</dbReference>
<dbReference type="InterPro" id="IPR028939">
    <property type="entry name" value="P5C_Rdtase_cat_N"/>
</dbReference>
<keyword evidence="3 6" id="KW-0521">NADP</keyword>
<comment type="function">
    <text evidence="5 6">Catalyzes the reduction of 1-pyrroline-5-carboxylate (PCA) to L-proline.</text>
</comment>
<dbReference type="NCBIfam" id="TIGR00112">
    <property type="entry name" value="proC"/>
    <property type="match status" value="1"/>
</dbReference>
<name>A0A1Z2XPH7_9FIRM</name>
<dbReference type="SUPFAM" id="SSF48179">
    <property type="entry name" value="6-phosphogluconate dehydrogenase C-terminal domain-like"/>
    <property type="match status" value="1"/>
</dbReference>
<dbReference type="EMBL" id="CP065321">
    <property type="protein sequence ID" value="QQR29627.1"/>
    <property type="molecule type" value="Genomic_DNA"/>
</dbReference>
<dbReference type="InterPro" id="IPR000304">
    <property type="entry name" value="Pyrroline-COOH_reductase"/>
</dbReference>
<dbReference type="GO" id="GO:0055129">
    <property type="term" value="P:L-proline biosynthetic process"/>
    <property type="evidence" value="ECO:0007669"/>
    <property type="project" value="UniProtKB-UniRule"/>
</dbReference>
<evidence type="ECO:0000313" key="12">
    <source>
        <dbReference type="EMBL" id="ASB40336.1"/>
    </source>
</evidence>
<dbReference type="Gene3D" id="3.40.50.720">
    <property type="entry name" value="NAD(P)-binding Rossmann-like Domain"/>
    <property type="match status" value="1"/>
</dbReference>
<evidence type="ECO:0000313" key="15">
    <source>
        <dbReference type="Proteomes" id="UP000596035"/>
    </source>
</evidence>
<evidence type="ECO:0000256" key="8">
    <source>
        <dbReference type="PIRSR" id="PIRSR000193-1"/>
    </source>
</evidence>